<reference evidence="2" key="2">
    <citation type="submission" date="2020-09" db="EMBL/GenBank/DDBJ databases">
        <authorList>
            <person name="Sun Q."/>
            <person name="Sedlacek I."/>
        </authorList>
    </citation>
    <scope>NUCLEOTIDE SEQUENCE</scope>
    <source>
        <strain evidence="2">CCM 7897</strain>
    </source>
</reference>
<gene>
    <name evidence="2" type="ORF">GCM10007301_54920</name>
</gene>
<evidence type="ECO:0000313" key="2">
    <source>
        <dbReference type="EMBL" id="GGF88002.1"/>
    </source>
</evidence>
<evidence type="ECO:0000256" key="1">
    <source>
        <dbReference type="SAM" id="SignalP"/>
    </source>
</evidence>
<feature type="chain" id="PRO_5037389369" description="DUF2946 domain-containing protein" evidence="1">
    <location>
        <begin position="28"/>
        <end position="111"/>
    </location>
</feature>
<dbReference type="EMBL" id="BMCT01000012">
    <property type="protein sequence ID" value="GGF88002.1"/>
    <property type="molecule type" value="Genomic_DNA"/>
</dbReference>
<reference evidence="2" key="1">
    <citation type="journal article" date="2014" name="Int. J. Syst. Evol. Microbiol.">
        <title>Complete genome sequence of Corynebacterium casei LMG S-19264T (=DSM 44701T), isolated from a smear-ripened cheese.</title>
        <authorList>
            <consortium name="US DOE Joint Genome Institute (JGI-PGF)"/>
            <person name="Walter F."/>
            <person name="Albersmeier A."/>
            <person name="Kalinowski J."/>
            <person name="Ruckert C."/>
        </authorList>
    </citation>
    <scope>NUCLEOTIDE SEQUENCE</scope>
    <source>
        <strain evidence="2">CCM 7897</strain>
    </source>
</reference>
<evidence type="ECO:0008006" key="4">
    <source>
        <dbReference type="Google" id="ProtNLM"/>
    </source>
</evidence>
<name>A0A917CGF3_9HYPH</name>
<feature type="signal peptide" evidence="1">
    <location>
        <begin position="1"/>
        <end position="27"/>
    </location>
</feature>
<evidence type="ECO:0000313" key="3">
    <source>
        <dbReference type="Proteomes" id="UP000606044"/>
    </source>
</evidence>
<sequence length="111" mass="10966">MLHVTLAYVLLCQLVLSGIAVTQHAVAATTGTLCEGSAQTGGSGDDGRHDALCCTLGCTASAGPALLGPPDPVAFRPPLVEAIGTGRPGISVPVDGGVFLSFTARAPPARG</sequence>
<keyword evidence="3" id="KW-1185">Reference proteome</keyword>
<keyword evidence="1" id="KW-0732">Signal</keyword>
<dbReference type="AlphaFoldDB" id="A0A917CGF3"/>
<dbReference type="Proteomes" id="UP000606044">
    <property type="component" value="Unassembled WGS sequence"/>
</dbReference>
<organism evidence="2 3">
    <name type="scientific">Azorhizobium oxalatiphilum</name>
    <dbReference type="NCBI Taxonomy" id="980631"/>
    <lineage>
        <taxon>Bacteria</taxon>
        <taxon>Pseudomonadati</taxon>
        <taxon>Pseudomonadota</taxon>
        <taxon>Alphaproteobacteria</taxon>
        <taxon>Hyphomicrobiales</taxon>
        <taxon>Xanthobacteraceae</taxon>
        <taxon>Azorhizobium</taxon>
    </lineage>
</organism>
<dbReference type="RefSeq" id="WP_188584066.1">
    <property type="nucleotide sequence ID" value="NZ_BMCT01000012.1"/>
</dbReference>
<comment type="caution">
    <text evidence="2">The sequence shown here is derived from an EMBL/GenBank/DDBJ whole genome shotgun (WGS) entry which is preliminary data.</text>
</comment>
<accession>A0A917CGF3</accession>
<proteinExistence type="predicted"/>
<protein>
    <recommendedName>
        <fullName evidence="4">DUF2946 domain-containing protein</fullName>
    </recommendedName>
</protein>